<proteinExistence type="predicted"/>
<name>A0A6C0CGV8_9ZZZZ</name>
<accession>A0A6C0CGV8</accession>
<evidence type="ECO:0000313" key="1">
    <source>
        <dbReference type="EMBL" id="QHT03497.1"/>
    </source>
</evidence>
<reference evidence="1" key="1">
    <citation type="journal article" date="2020" name="Nature">
        <title>Giant virus diversity and host interactions through global metagenomics.</title>
        <authorList>
            <person name="Schulz F."/>
            <person name="Roux S."/>
            <person name="Paez-Espino D."/>
            <person name="Jungbluth S."/>
            <person name="Walsh D.A."/>
            <person name="Denef V.J."/>
            <person name="McMahon K.D."/>
            <person name="Konstantinidis K.T."/>
            <person name="Eloe-Fadrosh E.A."/>
            <person name="Kyrpides N.C."/>
            <person name="Woyke T."/>
        </authorList>
    </citation>
    <scope>NUCLEOTIDE SEQUENCE</scope>
    <source>
        <strain evidence="1">GVMAG-M-3300021079-18</strain>
    </source>
</reference>
<dbReference type="EMBL" id="MN739412">
    <property type="protein sequence ID" value="QHT03497.1"/>
    <property type="molecule type" value="Genomic_DNA"/>
</dbReference>
<sequence length="127" mass="14833">MATETREDGLGWKLLGDQFAVFIPEQVRGSWIKKCCGVYYHSSKKWHFLTSYITDVEHRLGLKAGESGIRDPRYHFKITFEAEIRGPEGFDDLRNKLESVGITWDRHKEVFRANFSHLQSLEKDLTK</sequence>
<organism evidence="1">
    <name type="scientific">viral metagenome</name>
    <dbReference type="NCBI Taxonomy" id="1070528"/>
    <lineage>
        <taxon>unclassified sequences</taxon>
        <taxon>metagenomes</taxon>
        <taxon>organismal metagenomes</taxon>
    </lineage>
</organism>
<protein>
    <submittedName>
        <fullName evidence="1">Uncharacterized protein</fullName>
    </submittedName>
</protein>
<dbReference type="AlphaFoldDB" id="A0A6C0CGV8"/>